<evidence type="ECO:0000259" key="6">
    <source>
        <dbReference type="PROSITE" id="PS50072"/>
    </source>
</evidence>
<dbReference type="Pfam" id="PF00160">
    <property type="entry name" value="Pro_isomerase"/>
    <property type="match status" value="1"/>
</dbReference>
<organism evidence="7">
    <name type="scientific">Chromera velia CCMP2878</name>
    <dbReference type="NCBI Taxonomy" id="1169474"/>
    <lineage>
        <taxon>Eukaryota</taxon>
        <taxon>Sar</taxon>
        <taxon>Alveolata</taxon>
        <taxon>Colpodellida</taxon>
        <taxon>Chromeraceae</taxon>
        <taxon>Chromera</taxon>
    </lineage>
</organism>
<dbReference type="InterPro" id="IPR002130">
    <property type="entry name" value="Cyclophilin-type_PPIase_dom"/>
</dbReference>
<dbReference type="EMBL" id="CDMZ01005075">
    <property type="protein sequence ID" value="CEM51854.1"/>
    <property type="molecule type" value="Genomic_DNA"/>
</dbReference>
<dbReference type="PANTHER" id="PTHR11071">
    <property type="entry name" value="PEPTIDYL-PROLYL CIS-TRANS ISOMERASE"/>
    <property type="match status" value="1"/>
</dbReference>
<evidence type="ECO:0000256" key="3">
    <source>
        <dbReference type="ARBA" id="ARBA00023235"/>
    </source>
</evidence>
<evidence type="ECO:0000256" key="2">
    <source>
        <dbReference type="ARBA" id="ARBA00023110"/>
    </source>
</evidence>
<reference evidence="7" key="1">
    <citation type="submission" date="2014-11" db="EMBL/GenBank/DDBJ databases">
        <authorList>
            <person name="Otto D Thomas"/>
            <person name="Naeem Raeece"/>
        </authorList>
    </citation>
    <scope>NUCLEOTIDE SEQUENCE</scope>
</reference>
<dbReference type="PhylomeDB" id="A0A0G4I4E9"/>
<feature type="region of interest" description="Disordered" evidence="5">
    <location>
        <begin position="169"/>
        <end position="190"/>
    </location>
</feature>
<dbReference type="PIRSF" id="PIRSF001467">
    <property type="entry name" value="Peptidylpro_ismrse"/>
    <property type="match status" value="1"/>
</dbReference>
<dbReference type="PRINTS" id="PR00153">
    <property type="entry name" value="CSAPPISMRASE"/>
</dbReference>
<feature type="chain" id="PRO_5006516112" description="Peptidyl-prolyl cis-trans isomerase" evidence="4">
    <location>
        <begin position="19"/>
        <end position="190"/>
    </location>
</feature>
<dbReference type="InterPro" id="IPR024936">
    <property type="entry name" value="Cyclophilin-type_PPIase"/>
</dbReference>
<evidence type="ECO:0000256" key="1">
    <source>
        <dbReference type="ARBA" id="ARBA00000971"/>
    </source>
</evidence>
<keyword evidence="4" id="KW-0732">Signal</keyword>
<dbReference type="GO" id="GO:0003755">
    <property type="term" value="F:peptidyl-prolyl cis-trans isomerase activity"/>
    <property type="evidence" value="ECO:0007669"/>
    <property type="project" value="UniProtKB-UniRule"/>
</dbReference>
<dbReference type="Gene3D" id="2.40.100.10">
    <property type="entry name" value="Cyclophilin-like"/>
    <property type="match status" value="1"/>
</dbReference>
<dbReference type="FunFam" id="2.40.100.10:FF:000025">
    <property type="entry name" value="Peptidyl-prolyl cis-trans isomerase CYP19-2"/>
    <property type="match status" value="1"/>
</dbReference>
<comment type="function">
    <text evidence="4">PPIases accelerate the folding of proteins. It catalyzes the cis-trans isomerization of proline imidic peptide bonds in oligopeptides.</text>
</comment>
<dbReference type="AlphaFoldDB" id="A0A0G4I4E9"/>
<sequence length="190" mass="20196">MNALFFVALSPLALCVTAQTNPRVFFDLEVGGSPMGRIVMELRADVVPKTAENFRALSTCENGSGRSGKQLCYKGTSFHRVVSDVALHGGDFVRENGTGGESIYGADFEHENYTLKHDSPYVLTMENSGPGSVNSRFMITLQDASQLDGVQVVFGEVVEGTSVLTAISERAGTSSGRPSSPVVIANSGQL</sequence>
<dbReference type="GO" id="GO:0006457">
    <property type="term" value="P:protein folding"/>
    <property type="evidence" value="ECO:0007669"/>
    <property type="project" value="TreeGrafter"/>
</dbReference>
<comment type="similarity">
    <text evidence="4">Belongs to the cyclophilin-type PPIase family.</text>
</comment>
<proteinExistence type="inferred from homology"/>
<name>A0A0G4I4E9_9ALVE</name>
<keyword evidence="3 4" id="KW-0413">Isomerase</keyword>
<dbReference type="PROSITE" id="PS50072">
    <property type="entry name" value="CSA_PPIASE_2"/>
    <property type="match status" value="1"/>
</dbReference>
<dbReference type="GO" id="GO:0005737">
    <property type="term" value="C:cytoplasm"/>
    <property type="evidence" value="ECO:0007669"/>
    <property type="project" value="TreeGrafter"/>
</dbReference>
<dbReference type="InterPro" id="IPR029000">
    <property type="entry name" value="Cyclophilin-like_dom_sf"/>
</dbReference>
<evidence type="ECO:0000256" key="4">
    <source>
        <dbReference type="RuleBase" id="RU363019"/>
    </source>
</evidence>
<dbReference type="VEuPathDB" id="CryptoDB:Cvel_10908"/>
<dbReference type="EC" id="5.2.1.8" evidence="4"/>
<dbReference type="GO" id="GO:0016018">
    <property type="term" value="F:cyclosporin A binding"/>
    <property type="evidence" value="ECO:0007669"/>
    <property type="project" value="TreeGrafter"/>
</dbReference>
<gene>
    <name evidence="7" type="ORF">Cvel_10908</name>
</gene>
<feature type="domain" description="PPIase cyclophilin-type" evidence="6">
    <location>
        <begin position="25"/>
        <end position="189"/>
    </location>
</feature>
<feature type="signal peptide" evidence="4">
    <location>
        <begin position="1"/>
        <end position="18"/>
    </location>
</feature>
<protein>
    <recommendedName>
        <fullName evidence="4">Peptidyl-prolyl cis-trans isomerase</fullName>
        <shortName evidence="4">PPIase</shortName>
        <ecNumber evidence="4">5.2.1.8</ecNumber>
    </recommendedName>
</protein>
<accession>A0A0G4I4E9</accession>
<dbReference type="SUPFAM" id="SSF50891">
    <property type="entry name" value="Cyclophilin-like"/>
    <property type="match status" value="1"/>
</dbReference>
<evidence type="ECO:0000256" key="5">
    <source>
        <dbReference type="SAM" id="MobiDB-lite"/>
    </source>
</evidence>
<keyword evidence="2 4" id="KW-0697">Rotamase</keyword>
<evidence type="ECO:0000313" key="7">
    <source>
        <dbReference type="EMBL" id="CEM51854.1"/>
    </source>
</evidence>
<comment type="catalytic activity">
    <reaction evidence="1 4">
        <text>[protein]-peptidylproline (omega=180) = [protein]-peptidylproline (omega=0)</text>
        <dbReference type="Rhea" id="RHEA:16237"/>
        <dbReference type="Rhea" id="RHEA-COMP:10747"/>
        <dbReference type="Rhea" id="RHEA-COMP:10748"/>
        <dbReference type="ChEBI" id="CHEBI:83833"/>
        <dbReference type="ChEBI" id="CHEBI:83834"/>
        <dbReference type="EC" id="5.2.1.8"/>
    </reaction>
</comment>
<dbReference type="PANTHER" id="PTHR11071:SF561">
    <property type="entry name" value="PEPTIDYL-PROLYL CIS-TRANS ISOMERASE D-RELATED"/>
    <property type="match status" value="1"/>
</dbReference>